<dbReference type="GO" id="GO:0005524">
    <property type="term" value="F:ATP binding"/>
    <property type="evidence" value="ECO:0007669"/>
    <property type="project" value="UniProtKB-KW"/>
</dbReference>
<dbReference type="Proteomes" id="UP000258309">
    <property type="component" value="Unassembled WGS sequence"/>
</dbReference>
<keyword evidence="5 8" id="KW-0648">Protein biosynthesis</keyword>
<dbReference type="FunFam" id="3.40.50.620:FF:000227">
    <property type="entry name" value="Tyrosine--tRNA ligase"/>
    <property type="match status" value="1"/>
</dbReference>
<keyword evidence="12" id="KW-1185">Reference proteome</keyword>
<sequence>MPSPSLLKQSARPGLYVCARCSFRALQILNTPSRRWIGQKYLAKLADAEMSWQEKASKIRAGEQKSMLKILEERGYVHSIAGTREAVDEVMTDRRVGVYVGIDPTASSLHIGHLLPLMALFWMYIHGYHTVSLLGGATSKIGDPTDRLTTREKQASALRTENMVKMHYQLKKLWGNVDSYARKYGYTRDWAWKRALVNNNAWMNKLGIMEVLQVLGHGMRLGPMLARDTVKNKMEKGDGMSFAEFTYPLLQAWDWWHMYNTMGVSMQIGGSDQFGNITAGIDAVKYISTHHPDPAVREASIATPFGFTVPLLTTSSGAKFGKSAGNAVWLDKELTSSFDLYGFFLRTSDADAGKYLKLFTFMPIEDVDDLVAEHMKDASQRKAQHRLASEFVELVHGREEAESAAQQHRLLFRNRSAPLELSSFTSSSESASTSGPDSPNAHITLNNAPKPSLRLPRSLIFTKSIGRILYAAGLVSSASEGHRLAASQAVYIGGPPGGERTSMMDGQLTFQSIKLWKPEETKNFLIQDRLLILRRGKHNIRIVEVVSDEEYEASRETYPGMASNVEAEKDDDADNTN</sequence>
<proteinExistence type="inferred from homology"/>
<dbReference type="GO" id="GO:0005829">
    <property type="term" value="C:cytosol"/>
    <property type="evidence" value="ECO:0007669"/>
    <property type="project" value="TreeGrafter"/>
</dbReference>
<dbReference type="GO" id="GO:0003723">
    <property type="term" value="F:RNA binding"/>
    <property type="evidence" value="ECO:0007669"/>
    <property type="project" value="InterPro"/>
</dbReference>
<dbReference type="EC" id="6.1.1.1" evidence="8"/>
<dbReference type="FunFam" id="1.10.240.10:FF:000001">
    <property type="entry name" value="Tyrosine--tRNA ligase"/>
    <property type="match status" value="1"/>
</dbReference>
<dbReference type="InterPro" id="IPR036986">
    <property type="entry name" value="S4_RNA-bd_sf"/>
</dbReference>
<evidence type="ECO:0000313" key="12">
    <source>
        <dbReference type="Proteomes" id="UP000258309"/>
    </source>
</evidence>
<dbReference type="GO" id="GO:0005739">
    <property type="term" value="C:mitochondrion"/>
    <property type="evidence" value="ECO:0007669"/>
    <property type="project" value="TreeGrafter"/>
</dbReference>
<dbReference type="NCBIfam" id="TIGR00234">
    <property type="entry name" value="tyrS"/>
    <property type="match status" value="1"/>
</dbReference>
<dbReference type="Pfam" id="PF00579">
    <property type="entry name" value="tRNA-synt_1b"/>
    <property type="match status" value="1"/>
</dbReference>
<dbReference type="SUPFAM" id="SSF52374">
    <property type="entry name" value="Nucleotidylyl transferase"/>
    <property type="match status" value="1"/>
</dbReference>
<evidence type="ECO:0000256" key="7">
    <source>
        <dbReference type="ARBA" id="ARBA00048248"/>
    </source>
</evidence>
<dbReference type="Pfam" id="PF16714">
    <property type="entry name" value="TyrRSs_C"/>
    <property type="match status" value="1"/>
</dbReference>
<comment type="catalytic activity">
    <reaction evidence="7 8">
        <text>tRNA(Tyr) + L-tyrosine + ATP = L-tyrosyl-tRNA(Tyr) + AMP + diphosphate + H(+)</text>
        <dbReference type="Rhea" id="RHEA:10220"/>
        <dbReference type="Rhea" id="RHEA-COMP:9706"/>
        <dbReference type="Rhea" id="RHEA-COMP:9707"/>
        <dbReference type="ChEBI" id="CHEBI:15378"/>
        <dbReference type="ChEBI" id="CHEBI:30616"/>
        <dbReference type="ChEBI" id="CHEBI:33019"/>
        <dbReference type="ChEBI" id="CHEBI:58315"/>
        <dbReference type="ChEBI" id="CHEBI:78442"/>
        <dbReference type="ChEBI" id="CHEBI:78536"/>
        <dbReference type="ChEBI" id="CHEBI:456215"/>
        <dbReference type="EC" id="6.1.1.1"/>
    </reaction>
</comment>
<evidence type="ECO:0000256" key="8">
    <source>
        <dbReference type="RuleBase" id="RU361234"/>
    </source>
</evidence>
<keyword evidence="6 8" id="KW-0030">Aminoacyl-tRNA synthetase</keyword>
<feature type="non-terminal residue" evidence="11">
    <location>
        <position position="1"/>
    </location>
</feature>
<protein>
    <recommendedName>
        <fullName evidence="8">Tyrosine--tRNA ligase</fullName>
        <ecNumber evidence="8">6.1.1.1</ecNumber>
    </recommendedName>
    <alternativeName>
        <fullName evidence="8">Tyrosyl-tRNA synthetase</fullName>
    </alternativeName>
</protein>
<dbReference type="STRING" id="5539.A0A3E2HGX8"/>
<feature type="compositionally biased region" description="Low complexity" evidence="9">
    <location>
        <begin position="423"/>
        <end position="438"/>
    </location>
</feature>
<evidence type="ECO:0000256" key="5">
    <source>
        <dbReference type="ARBA" id="ARBA00022917"/>
    </source>
</evidence>
<dbReference type="PRINTS" id="PR01040">
    <property type="entry name" value="TRNASYNTHTYR"/>
</dbReference>
<dbReference type="AlphaFoldDB" id="A0A3E2HGX8"/>
<evidence type="ECO:0000256" key="6">
    <source>
        <dbReference type="ARBA" id="ARBA00023146"/>
    </source>
</evidence>
<dbReference type="GO" id="GO:0004831">
    <property type="term" value="F:tyrosine-tRNA ligase activity"/>
    <property type="evidence" value="ECO:0007669"/>
    <property type="project" value="UniProtKB-EC"/>
</dbReference>
<feature type="region of interest" description="Disordered" evidence="9">
    <location>
        <begin position="554"/>
        <end position="577"/>
    </location>
</feature>
<dbReference type="InterPro" id="IPR002307">
    <property type="entry name" value="Tyr-tRNA-ligase"/>
</dbReference>
<evidence type="ECO:0000313" key="11">
    <source>
        <dbReference type="EMBL" id="RFU32575.1"/>
    </source>
</evidence>
<gene>
    <name evidence="11" type="ORF">B7463_g3767</name>
</gene>
<dbReference type="GO" id="GO:0006437">
    <property type="term" value="P:tyrosyl-tRNA aminoacylation"/>
    <property type="evidence" value="ECO:0007669"/>
    <property type="project" value="InterPro"/>
</dbReference>
<evidence type="ECO:0000256" key="3">
    <source>
        <dbReference type="ARBA" id="ARBA00022741"/>
    </source>
</evidence>
<keyword evidence="3 8" id="KW-0547">Nucleotide-binding</keyword>
<dbReference type="InterPro" id="IPR032005">
    <property type="entry name" value="TyrRSs_C"/>
</dbReference>
<keyword evidence="4 8" id="KW-0067">ATP-binding</keyword>
<reference evidence="11 12" key="1">
    <citation type="submission" date="2018-05" db="EMBL/GenBank/DDBJ databases">
        <title>Draft genome sequence of Scytalidium lignicola DSM 105466, a ubiquitous saprotrophic fungus.</title>
        <authorList>
            <person name="Buettner E."/>
            <person name="Gebauer A.M."/>
            <person name="Hofrichter M."/>
            <person name="Liers C."/>
            <person name="Kellner H."/>
        </authorList>
    </citation>
    <scope>NUCLEOTIDE SEQUENCE [LARGE SCALE GENOMIC DNA]</scope>
    <source>
        <strain evidence="11 12">DSM 105466</strain>
    </source>
</reference>
<feature type="domain" description="Tyrosyl-tRNA synthetase C-terminal" evidence="10">
    <location>
        <begin position="444"/>
        <end position="562"/>
    </location>
</feature>
<dbReference type="OrthoDB" id="337870at2759"/>
<dbReference type="PANTHER" id="PTHR11766">
    <property type="entry name" value="TYROSYL-TRNA SYNTHETASE"/>
    <property type="match status" value="1"/>
</dbReference>
<evidence type="ECO:0000259" key="10">
    <source>
        <dbReference type="Pfam" id="PF16714"/>
    </source>
</evidence>
<name>A0A3E2HGX8_SCYLI</name>
<feature type="non-terminal residue" evidence="11">
    <location>
        <position position="577"/>
    </location>
</feature>
<accession>A0A3E2HGX8</accession>
<dbReference type="InterPro" id="IPR002305">
    <property type="entry name" value="aa-tRNA-synth_Ic"/>
</dbReference>
<evidence type="ECO:0000256" key="2">
    <source>
        <dbReference type="ARBA" id="ARBA00022598"/>
    </source>
</evidence>
<dbReference type="EMBL" id="NCSJ02000052">
    <property type="protein sequence ID" value="RFU32575.1"/>
    <property type="molecule type" value="Genomic_DNA"/>
</dbReference>
<dbReference type="Gene3D" id="3.40.50.620">
    <property type="entry name" value="HUPs"/>
    <property type="match status" value="1"/>
</dbReference>
<comment type="caution">
    <text evidence="11">The sequence shown here is derived from an EMBL/GenBank/DDBJ whole genome shotgun (WGS) entry which is preliminary data.</text>
</comment>
<organism evidence="11 12">
    <name type="scientific">Scytalidium lignicola</name>
    <name type="common">Hyphomycete</name>
    <dbReference type="NCBI Taxonomy" id="5539"/>
    <lineage>
        <taxon>Eukaryota</taxon>
        <taxon>Fungi</taxon>
        <taxon>Dikarya</taxon>
        <taxon>Ascomycota</taxon>
        <taxon>Pezizomycotina</taxon>
        <taxon>Leotiomycetes</taxon>
        <taxon>Leotiomycetes incertae sedis</taxon>
        <taxon>Scytalidium</taxon>
    </lineage>
</organism>
<evidence type="ECO:0000256" key="1">
    <source>
        <dbReference type="ARBA" id="ARBA00005594"/>
    </source>
</evidence>
<dbReference type="CDD" id="cd00805">
    <property type="entry name" value="TyrRS_core"/>
    <property type="match status" value="1"/>
</dbReference>
<dbReference type="Gene3D" id="3.10.290.10">
    <property type="entry name" value="RNA-binding S4 domain"/>
    <property type="match status" value="1"/>
</dbReference>
<evidence type="ECO:0000256" key="9">
    <source>
        <dbReference type="SAM" id="MobiDB-lite"/>
    </source>
</evidence>
<dbReference type="Gene3D" id="1.10.240.10">
    <property type="entry name" value="Tyrosyl-Transfer RNA Synthetase"/>
    <property type="match status" value="1"/>
</dbReference>
<keyword evidence="2 8" id="KW-0436">Ligase</keyword>
<dbReference type="PANTHER" id="PTHR11766:SF0">
    <property type="entry name" value="TYROSINE--TRNA LIGASE, MITOCHONDRIAL"/>
    <property type="match status" value="1"/>
</dbReference>
<dbReference type="OMA" id="TKIHYQL"/>
<comment type="similarity">
    <text evidence="1 8">Belongs to the class-I aminoacyl-tRNA synthetase family.</text>
</comment>
<dbReference type="InterPro" id="IPR014729">
    <property type="entry name" value="Rossmann-like_a/b/a_fold"/>
</dbReference>
<feature type="compositionally biased region" description="Acidic residues" evidence="9">
    <location>
        <begin position="568"/>
        <end position="577"/>
    </location>
</feature>
<feature type="region of interest" description="Disordered" evidence="9">
    <location>
        <begin position="423"/>
        <end position="449"/>
    </location>
</feature>
<evidence type="ECO:0000256" key="4">
    <source>
        <dbReference type="ARBA" id="ARBA00022840"/>
    </source>
</evidence>
<dbReference type="InterPro" id="IPR024088">
    <property type="entry name" value="Tyr-tRNA-ligase_bac-type"/>
</dbReference>